<evidence type="ECO:0000313" key="1">
    <source>
        <dbReference type="EMBL" id="MDR5604172.1"/>
    </source>
</evidence>
<proteinExistence type="predicted"/>
<dbReference type="Proteomes" id="UP001255050">
    <property type="component" value="Unassembled WGS sequence"/>
</dbReference>
<protein>
    <submittedName>
        <fullName evidence="1">Staphylopine dehydrogenase CntM</fullName>
    </submittedName>
</protein>
<sequence>NVKGEYETVVMACTADAYYDTLQQLSLETLQSVKHVILISPTFGSQMIVEQFMSKFSQDIEVISFSTYLGDTRIVDKEAPNHVLTTGVKKKLYMGSTHSNSTMCQRISALAEQLKIQLEVVESPLHAETRNSSLYVHPPLFMNDFSLKAIFEGTDVPVYVYKLFPEGPITMTLIREMRLMWKEMMAILQAFRVPSVNLLQFMVKENYPVRPETLDEGDIEHFEILPDILQEYLLYVRYTAILIDPFSQPDENGHYF</sequence>
<dbReference type="Pfam" id="PF10100">
    <property type="entry name" value="Staph_opine_DH"/>
    <property type="match status" value="1"/>
</dbReference>
<feature type="non-terminal residue" evidence="1">
    <location>
        <position position="256"/>
    </location>
</feature>
<organism evidence="1 2">
    <name type="scientific">Staphylococcus coagulans</name>
    <dbReference type="NCBI Taxonomy" id="74706"/>
    <lineage>
        <taxon>Bacteria</taxon>
        <taxon>Bacillati</taxon>
        <taxon>Bacillota</taxon>
        <taxon>Bacilli</taxon>
        <taxon>Bacillales</taxon>
        <taxon>Staphylococcaceae</taxon>
        <taxon>Staphylococcus</taxon>
    </lineage>
</organism>
<comment type="caution">
    <text evidence="1">The sequence shown here is derived from an EMBL/GenBank/DDBJ whole genome shotgun (WGS) entry which is preliminary data.</text>
</comment>
<feature type="non-terminal residue" evidence="1">
    <location>
        <position position="1"/>
    </location>
</feature>
<reference evidence="1 2" key="1">
    <citation type="submission" date="2023-08" db="EMBL/GenBank/DDBJ databases">
        <title>Whole genome sequencing of Staphylococcus coagulans NN-2474.</title>
        <authorList>
            <person name="Kropotov V.S."/>
            <person name="Boriskina E.V."/>
            <person name="Gordinskaya N.A."/>
            <person name="Shkurkina I.S."/>
            <person name="Kryazhev D.V."/>
            <person name="Alekseeva A.E."/>
            <person name="Makhova M.A."/>
        </authorList>
    </citation>
    <scope>NUCLEOTIDE SEQUENCE [LARGE SCALE GENOMIC DNA]</scope>
    <source>
        <strain evidence="1 2">NN-2474</strain>
    </source>
</reference>
<dbReference type="InterPro" id="IPR016935">
    <property type="entry name" value="Opine_metallophore_DH"/>
</dbReference>
<gene>
    <name evidence="1" type="primary">cntM</name>
    <name evidence="1" type="ORF">RCO12_12270</name>
</gene>
<name>A0ABU1F2C7_9STAP</name>
<dbReference type="EMBL" id="JAVJGV010000201">
    <property type="protein sequence ID" value="MDR5604172.1"/>
    <property type="molecule type" value="Genomic_DNA"/>
</dbReference>
<accession>A0ABU1F2C7</accession>
<evidence type="ECO:0000313" key="2">
    <source>
        <dbReference type="Proteomes" id="UP001255050"/>
    </source>
</evidence>
<keyword evidence="2" id="KW-1185">Reference proteome</keyword>